<keyword evidence="2" id="KW-0732">Signal</keyword>
<dbReference type="GO" id="GO:0006629">
    <property type="term" value="P:lipid metabolic process"/>
    <property type="evidence" value="ECO:0007669"/>
    <property type="project" value="UniProtKB-KW"/>
</dbReference>
<dbReference type="InterPro" id="IPR019546">
    <property type="entry name" value="TAT_signal_bac_arc"/>
</dbReference>
<name>A0A6M9PU09_9BURK</name>
<dbReference type="Proteomes" id="UP000501090">
    <property type="component" value="Chromosome"/>
</dbReference>
<feature type="signal peptide" evidence="2">
    <location>
        <begin position="1"/>
        <end position="27"/>
    </location>
</feature>
<gene>
    <name evidence="4" type="ORF">DN92_10465</name>
</gene>
<evidence type="ECO:0000313" key="5">
    <source>
        <dbReference type="Proteomes" id="UP000501090"/>
    </source>
</evidence>
<proteinExistence type="predicted"/>
<evidence type="ECO:0000256" key="1">
    <source>
        <dbReference type="ARBA" id="ARBA00023098"/>
    </source>
</evidence>
<feature type="domain" description="PNPLA" evidence="3">
    <location>
        <begin position="78"/>
        <end position="266"/>
    </location>
</feature>
<keyword evidence="5" id="KW-1185">Reference proteome</keyword>
<dbReference type="InterPro" id="IPR002641">
    <property type="entry name" value="PNPLA_dom"/>
</dbReference>
<accession>A0A6M9PU09</accession>
<dbReference type="InterPro" id="IPR006311">
    <property type="entry name" value="TAT_signal"/>
</dbReference>
<dbReference type="EMBL" id="CP028940">
    <property type="protein sequence ID" value="QKM61416.1"/>
    <property type="molecule type" value="Genomic_DNA"/>
</dbReference>
<dbReference type="InterPro" id="IPR016035">
    <property type="entry name" value="Acyl_Trfase/lysoPLipase"/>
</dbReference>
<organism evidence="4 5">
    <name type="scientific">Polynucleobacter arcticus</name>
    <dbReference type="NCBI Taxonomy" id="1743165"/>
    <lineage>
        <taxon>Bacteria</taxon>
        <taxon>Pseudomonadati</taxon>
        <taxon>Pseudomonadota</taxon>
        <taxon>Betaproteobacteria</taxon>
        <taxon>Burkholderiales</taxon>
        <taxon>Burkholderiaceae</taxon>
        <taxon>Polynucleobacter</taxon>
    </lineage>
</organism>
<protein>
    <recommendedName>
        <fullName evidence="3">PNPLA domain-containing protein</fullName>
    </recommendedName>
</protein>
<evidence type="ECO:0000313" key="4">
    <source>
        <dbReference type="EMBL" id="QKM61416.1"/>
    </source>
</evidence>
<feature type="chain" id="PRO_5026657568" description="PNPLA domain-containing protein" evidence="2">
    <location>
        <begin position="28"/>
        <end position="367"/>
    </location>
</feature>
<sequence length="367" mass="38957">MTQSSRRNFLKTSAIGAAAVASSQAFAQPSTVSKKTIAEVQSIEAKQDIETTAKWNDGLAHPIPYKNPPGKGKERGIALGGGGTPLLGFYAGYFNALRKNGVDLGNADVIVGTSAGSIFGSMLTGGRLWLIVDEMDFFNDFPKIFAELVPALQSNDSQKRAMATALAASDGTPATIQRIGKAAMASLNPNGVDKQYKVVEKIIAMTKWPSPAMYTTAIDCFTGERLVVSHKDNVPINVAASASSSAPGQVGPTFVKNRICMDGGIFQTSTHSDVIAGVKRALVFSLGDGTKNEQKQGLRLSDLPNTVNQEVKDLEAAGTKTKHIVAGIPPGITKVENLIDPKWIGAYLKLGWDRGIADAPMMKAFWS</sequence>
<dbReference type="PROSITE" id="PS51318">
    <property type="entry name" value="TAT"/>
    <property type="match status" value="1"/>
</dbReference>
<dbReference type="Pfam" id="PF01734">
    <property type="entry name" value="Patatin"/>
    <property type="match status" value="1"/>
</dbReference>
<dbReference type="KEGG" id="pard:DN92_10465"/>
<dbReference type="SUPFAM" id="SSF52151">
    <property type="entry name" value="FabD/lysophospholipase-like"/>
    <property type="match status" value="1"/>
</dbReference>
<dbReference type="RefSeq" id="WP_173961337.1">
    <property type="nucleotide sequence ID" value="NZ_CBCSCC010000001.1"/>
</dbReference>
<dbReference type="NCBIfam" id="TIGR01409">
    <property type="entry name" value="TAT_signal_seq"/>
    <property type="match status" value="1"/>
</dbReference>
<dbReference type="AlphaFoldDB" id="A0A6M9PU09"/>
<dbReference type="Gene3D" id="3.40.1090.10">
    <property type="entry name" value="Cytosolic phospholipase A2 catalytic domain"/>
    <property type="match status" value="2"/>
</dbReference>
<reference evidence="4 5" key="1">
    <citation type="submission" date="2018-04" db="EMBL/GenBank/DDBJ databases">
        <title>Polynucleobacter sp. UK-Long2-W17 genome.</title>
        <authorList>
            <person name="Hahn M.W."/>
        </authorList>
    </citation>
    <scope>NUCLEOTIDE SEQUENCE [LARGE SCALE GENOMIC DNA]</scope>
    <source>
        <strain evidence="4 5">UK-Long2-W17</strain>
    </source>
</reference>
<evidence type="ECO:0000259" key="3">
    <source>
        <dbReference type="Pfam" id="PF01734"/>
    </source>
</evidence>
<evidence type="ECO:0000256" key="2">
    <source>
        <dbReference type="SAM" id="SignalP"/>
    </source>
</evidence>
<keyword evidence="1" id="KW-0443">Lipid metabolism</keyword>